<evidence type="ECO:0000256" key="5">
    <source>
        <dbReference type="ARBA" id="ARBA00023136"/>
    </source>
</evidence>
<dbReference type="PANTHER" id="PTHR46048">
    <property type="entry name" value="HYDROXYCARBOXYLIC ACID RECEPTOR 2"/>
    <property type="match status" value="1"/>
</dbReference>
<evidence type="ECO:0000256" key="1">
    <source>
        <dbReference type="ARBA" id="ARBA00004141"/>
    </source>
</evidence>
<keyword evidence="11" id="KW-1185">Reference proteome</keyword>
<evidence type="ECO:0000256" key="4">
    <source>
        <dbReference type="ARBA" id="ARBA00023040"/>
    </source>
</evidence>
<evidence type="ECO:0000256" key="7">
    <source>
        <dbReference type="ARBA" id="ARBA00023224"/>
    </source>
</evidence>
<comment type="caution">
    <text evidence="10">The sequence shown here is derived from an EMBL/GenBank/DDBJ whole genome shotgun (WGS) entry which is preliminary data.</text>
</comment>
<protein>
    <recommendedName>
        <fullName evidence="9">G-protein coupled receptors family 1 profile domain-containing protein</fullName>
    </recommendedName>
</protein>
<name>A0A7J6AQN0_AMEME</name>
<evidence type="ECO:0000256" key="6">
    <source>
        <dbReference type="ARBA" id="ARBA00023170"/>
    </source>
</evidence>
<evidence type="ECO:0000256" key="2">
    <source>
        <dbReference type="ARBA" id="ARBA00022692"/>
    </source>
</evidence>
<keyword evidence="6" id="KW-0675">Receptor</keyword>
<dbReference type="GO" id="GO:0005886">
    <property type="term" value="C:plasma membrane"/>
    <property type="evidence" value="ECO:0007669"/>
    <property type="project" value="TreeGrafter"/>
</dbReference>
<dbReference type="PANTHER" id="PTHR46048:SF10">
    <property type="entry name" value="HYDROXYCARBOXYLIC ACID RECEPTOR 1-4-RELATED"/>
    <property type="match status" value="1"/>
</dbReference>
<feature type="transmembrane region" description="Helical" evidence="8">
    <location>
        <begin position="188"/>
        <end position="209"/>
    </location>
</feature>
<accession>A0A7J6AQN0</accession>
<evidence type="ECO:0000256" key="8">
    <source>
        <dbReference type="SAM" id="Phobius"/>
    </source>
</evidence>
<keyword evidence="2 8" id="KW-0812">Transmembrane</keyword>
<feature type="transmembrane region" description="Helical" evidence="8">
    <location>
        <begin position="134"/>
        <end position="154"/>
    </location>
</feature>
<organism evidence="10 11">
    <name type="scientific">Ameiurus melas</name>
    <name type="common">Black bullhead</name>
    <name type="synonym">Silurus melas</name>
    <dbReference type="NCBI Taxonomy" id="219545"/>
    <lineage>
        <taxon>Eukaryota</taxon>
        <taxon>Metazoa</taxon>
        <taxon>Chordata</taxon>
        <taxon>Craniata</taxon>
        <taxon>Vertebrata</taxon>
        <taxon>Euteleostomi</taxon>
        <taxon>Actinopterygii</taxon>
        <taxon>Neopterygii</taxon>
        <taxon>Teleostei</taxon>
        <taxon>Ostariophysi</taxon>
        <taxon>Siluriformes</taxon>
        <taxon>Ictaluridae</taxon>
        <taxon>Ameiurus</taxon>
    </lineage>
</organism>
<dbReference type="PRINTS" id="PR00237">
    <property type="entry name" value="GPCRRHODOPSN"/>
</dbReference>
<feature type="transmembrane region" description="Helical" evidence="8">
    <location>
        <begin position="229"/>
        <end position="254"/>
    </location>
</feature>
<reference evidence="10 11" key="1">
    <citation type="submission" date="2020-02" db="EMBL/GenBank/DDBJ databases">
        <title>A chromosome-scale genome assembly of the black bullhead catfish (Ameiurus melas).</title>
        <authorList>
            <person name="Wen M."/>
            <person name="Zham M."/>
            <person name="Cabau C."/>
            <person name="Klopp C."/>
            <person name="Donnadieu C."/>
            <person name="Roques C."/>
            <person name="Bouchez O."/>
            <person name="Lampietro C."/>
            <person name="Jouanno E."/>
            <person name="Herpin A."/>
            <person name="Louis A."/>
            <person name="Berthelot C."/>
            <person name="Parey E."/>
            <person name="Roest-Crollius H."/>
            <person name="Braasch I."/>
            <person name="Postlethwait J."/>
            <person name="Robinson-Rechavi M."/>
            <person name="Echchiki A."/>
            <person name="Begum T."/>
            <person name="Montfort J."/>
            <person name="Schartl M."/>
            <person name="Bobe J."/>
            <person name="Guiguen Y."/>
        </authorList>
    </citation>
    <scope>NUCLEOTIDE SEQUENCE [LARGE SCALE GENOMIC DNA]</scope>
    <source>
        <strain evidence="10">M_S1</strain>
        <tissue evidence="10">Blood</tissue>
    </source>
</reference>
<feature type="domain" description="G-protein coupled receptors family 1 profile" evidence="9">
    <location>
        <begin position="36"/>
        <end position="288"/>
    </location>
</feature>
<feature type="transmembrane region" description="Helical" evidence="8">
    <location>
        <begin position="25"/>
        <end position="44"/>
    </location>
</feature>
<evidence type="ECO:0000313" key="11">
    <source>
        <dbReference type="Proteomes" id="UP000593565"/>
    </source>
</evidence>
<proteinExistence type="predicted"/>
<sequence length="324" mass="36499">MLYNMTNNSTCVEAPSLVASALTPMLILDFILGMPGNILALWLLGFKAPWKSANIFLLNLALADVLLLVALPFRIDSVLRGGWVFGDPFCRINFFMLSVNQSASIAFMTVLVVDRFYRIVHPHHPVCHMKIQSTVMVACGIWVIVVTLRLPLLLTRLVRSSGNSSVLLCHNIHIWTDTRAGMRVHNSLHMIEFAIAFLLVAISSVRICYHIHDNKRLREHRRVKRTVYVLLTVVIMFSFCFLPNYITGFVAFFITDASSCSSDIVVGQVFSVSLCLVFLNSALDPILYTLSSTCYRDTLKEASNSTGLTKHRLSVKETRTPRRF</sequence>
<comment type="subcellular location">
    <subcellularLocation>
        <location evidence="1">Membrane</location>
        <topology evidence="1">Multi-pass membrane protein</topology>
    </subcellularLocation>
</comment>
<dbReference type="GO" id="GO:0004930">
    <property type="term" value="F:G protein-coupled receptor activity"/>
    <property type="evidence" value="ECO:0007669"/>
    <property type="project" value="UniProtKB-KW"/>
</dbReference>
<feature type="transmembrane region" description="Helical" evidence="8">
    <location>
        <begin position="56"/>
        <end position="75"/>
    </location>
</feature>
<evidence type="ECO:0000259" key="9">
    <source>
        <dbReference type="PROSITE" id="PS50262"/>
    </source>
</evidence>
<dbReference type="InterPro" id="IPR000276">
    <property type="entry name" value="GPCR_Rhodpsn"/>
</dbReference>
<dbReference type="Pfam" id="PF00001">
    <property type="entry name" value="7tm_1"/>
    <property type="match status" value="1"/>
</dbReference>
<dbReference type="Proteomes" id="UP000593565">
    <property type="component" value="Unassembled WGS sequence"/>
</dbReference>
<feature type="transmembrane region" description="Helical" evidence="8">
    <location>
        <begin position="95"/>
        <end position="113"/>
    </location>
</feature>
<dbReference type="EMBL" id="JAAGNN010000009">
    <property type="protein sequence ID" value="KAF4084896.1"/>
    <property type="molecule type" value="Genomic_DNA"/>
</dbReference>
<feature type="transmembrane region" description="Helical" evidence="8">
    <location>
        <begin position="266"/>
        <end position="290"/>
    </location>
</feature>
<dbReference type="SUPFAM" id="SSF81321">
    <property type="entry name" value="Family A G protein-coupled receptor-like"/>
    <property type="match status" value="1"/>
</dbReference>
<keyword evidence="7" id="KW-0807">Transducer</keyword>
<keyword evidence="3 8" id="KW-1133">Transmembrane helix</keyword>
<dbReference type="Gene3D" id="1.20.1070.10">
    <property type="entry name" value="Rhodopsin 7-helix transmembrane proteins"/>
    <property type="match status" value="1"/>
</dbReference>
<dbReference type="PROSITE" id="PS50262">
    <property type="entry name" value="G_PROTEIN_RECEP_F1_2"/>
    <property type="match status" value="1"/>
</dbReference>
<gene>
    <name evidence="10" type="ORF">AMELA_G00111370</name>
</gene>
<dbReference type="InterPro" id="IPR051893">
    <property type="entry name" value="HCARs"/>
</dbReference>
<dbReference type="AlphaFoldDB" id="A0A7J6AQN0"/>
<evidence type="ECO:0000313" key="10">
    <source>
        <dbReference type="EMBL" id="KAF4084896.1"/>
    </source>
</evidence>
<evidence type="ECO:0000256" key="3">
    <source>
        <dbReference type="ARBA" id="ARBA00022989"/>
    </source>
</evidence>
<keyword evidence="5 8" id="KW-0472">Membrane</keyword>
<dbReference type="InterPro" id="IPR017452">
    <property type="entry name" value="GPCR_Rhodpsn_7TM"/>
</dbReference>
<keyword evidence="4" id="KW-0297">G-protein coupled receptor</keyword>
<dbReference type="OrthoDB" id="10055255at2759"/>